<evidence type="ECO:0000256" key="1">
    <source>
        <dbReference type="ARBA" id="ARBA00017144"/>
    </source>
</evidence>
<keyword evidence="6" id="KW-1185">Reference proteome</keyword>
<feature type="region of interest" description="Disordered" evidence="4">
    <location>
        <begin position="226"/>
        <end position="263"/>
    </location>
</feature>
<evidence type="ECO:0000256" key="4">
    <source>
        <dbReference type="SAM" id="MobiDB-lite"/>
    </source>
</evidence>
<dbReference type="OrthoDB" id="3363468at2"/>
<evidence type="ECO:0000256" key="2">
    <source>
        <dbReference type="ARBA" id="ARBA00022741"/>
    </source>
</evidence>
<dbReference type="Proteomes" id="UP000000657">
    <property type="component" value="Chromosome"/>
</dbReference>
<sequence length="263" mass="29457">MWRRRRPPVIALLGVDGVGKTTQARRLARTLTAAGQPASYFENGGGRPLLDPLARRLGRRDGPDLLGRRVHVAVEATYRGLAITRALALSRLTGRIAVMDRYTYCQYAVMGLRGDGTGDDDGARRVRAAYRRFPLPDLVVLFTAPATLAQQRVERRGRDHEDLDRLTAFAEAYRDLPEAAAFHELPASGTPDEVHAVLYPLVTEALGRRLDRPAVRARATHLLRERATRRPTSSRRNVGWLRRRTEARQLHGSSNHPPPRSTR</sequence>
<dbReference type="AlphaFoldDB" id="Q0RJE6"/>
<proteinExistence type="predicted"/>
<dbReference type="GO" id="GO:0005524">
    <property type="term" value="F:ATP binding"/>
    <property type="evidence" value="ECO:0007669"/>
    <property type="project" value="UniProtKB-KW"/>
</dbReference>
<dbReference type="SUPFAM" id="SSF52540">
    <property type="entry name" value="P-loop containing nucleoside triphosphate hydrolases"/>
    <property type="match status" value="1"/>
</dbReference>
<evidence type="ECO:0000313" key="6">
    <source>
        <dbReference type="Proteomes" id="UP000000657"/>
    </source>
</evidence>
<dbReference type="PANTHER" id="PTHR10344">
    <property type="entry name" value="THYMIDYLATE KINASE"/>
    <property type="match status" value="1"/>
</dbReference>
<dbReference type="eggNOG" id="COG0125">
    <property type="taxonomic scope" value="Bacteria"/>
</dbReference>
<protein>
    <recommendedName>
        <fullName evidence="1">Thymidylate kinase</fullName>
    </recommendedName>
</protein>
<dbReference type="InterPro" id="IPR027417">
    <property type="entry name" value="P-loop_NTPase"/>
</dbReference>
<accession>Q0RJE6</accession>
<keyword evidence="3" id="KW-0067">ATP-binding</keyword>
<evidence type="ECO:0000313" key="5">
    <source>
        <dbReference type="EMBL" id="CAJ62366.1"/>
    </source>
</evidence>
<dbReference type="GO" id="GO:0005737">
    <property type="term" value="C:cytoplasm"/>
    <property type="evidence" value="ECO:0007669"/>
    <property type="project" value="TreeGrafter"/>
</dbReference>
<dbReference type="GO" id="GO:0006227">
    <property type="term" value="P:dUDP biosynthetic process"/>
    <property type="evidence" value="ECO:0007669"/>
    <property type="project" value="TreeGrafter"/>
</dbReference>
<reference evidence="5 6" key="1">
    <citation type="journal article" date="2007" name="Genome Res.">
        <title>Genome characteristics of facultatively symbiotic Frankia sp. strains reflect host range and host plant biogeography.</title>
        <authorList>
            <person name="Normand P."/>
            <person name="Lapierre P."/>
            <person name="Tisa L.S."/>
            <person name="Gogarten J.P."/>
            <person name="Alloisio N."/>
            <person name="Bagnarol E."/>
            <person name="Bassi C.A."/>
            <person name="Berry A.M."/>
            <person name="Bickhart D.M."/>
            <person name="Choisne N."/>
            <person name="Couloux A."/>
            <person name="Cournoyer B."/>
            <person name="Cruveiller S."/>
            <person name="Daubin V."/>
            <person name="Demange N."/>
            <person name="Francino M.P."/>
            <person name="Goltsman E."/>
            <person name="Huang Y."/>
            <person name="Kopp O.R."/>
            <person name="Labarre L."/>
            <person name="Lapidus A."/>
            <person name="Lavire C."/>
            <person name="Marechal J."/>
            <person name="Martinez M."/>
            <person name="Mastronunzio J.E."/>
            <person name="Mullin B.C."/>
            <person name="Niemann J."/>
            <person name="Pujic P."/>
            <person name="Rawnsley T."/>
            <person name="Rouy Z."/>
            <person name="Schenowitz C."/>
            <person name="Sellstedt A."/>
            <person name="Tavares F."/>
            <person name="Tomkins J.P."/>
            <person name="Vallenet D."/>
            <person name="Valverde C."/>
            <person name="Wall L.G."/>
            <person name="Wang Y."/>
            <person name="Medigue C."/>
            <person name="Benson D.R."/>
        </authorList>
    </citation>
    <scope>NUCLEOTIDE SEQUENCE [LARGE SCALE GENOMIC DNA]</scope>
    <source>
        <strain evidence="6">DSM 45986 / CECT 9034 / ACN14a</strain>
    </source>
</reference>
<dbReference type="PANTHER" id="PTHR10344:SF4">
    <property type="entry name" value="UMP-CMP KINASE 2, MITOCHONDRIAL"/>
    <property type="match status" value="1"/>
</dbReference>
<evidence type="ECO:0000256" key="3">
    <source>
        <dbReference type="ARBA" id="ARBA00022840"/>
    </source>
</evidence>
<dbReference type="KEGG" id="fal:FRAAL3723"/>
<dbReference type="HOGENOM" id="CLU_092360_0_0_11"/>
<keyword evidence="5" id="KW-0418">Kinase</keyword>
<gene>
    <name evidence="5" type="ordered locus">FRAAL3723</name>
</gene>
<dbReference type="STRING" id="326424.FRAAL3723"/>
<keyword evidence="5" id="KW-0808">Transferase</keyword>
<keyword evidence="2" id="KW-0547">Nucleotide-binding</keyword>
<dbReference type="GO" id="GO:0006235">
    <property type="term" value="P:dTTP biosynthetic process"/>
    <property type="evidence" value="ECO:0007669"/>
    <property type="project" value="TreeGrafter"/>
</dbReference>
<name>Q0RJE6_FRAAA</name>
<dbReference type="GO" id="GO:0006233">
    <property type="term" value="P:dTDP biosynthetic process"/>
    <property type="evidence" value="ECO:0007669"/>
    <property type="project" value="TreeGrafter"/>
</dbReference>
<dbReference type="GO" id="GO:0004798">
    <property type="term" value="F:dTMP kinase activity"/>
    <property type="evidence" value="ECO:0007669"/>
    <property type="project" value="TreeGrafter"/>
</dbReference>
<organism evidence="5 6">
    <name type="scientific">Frankia alni (strain DSM 45986 / CECT 9034 / ACN14a)</name>
    <dbReference type="NCBI Taxonomy" id="326424"/>
    <lineage>
        <taxon>Bacteria</taxon>
        <taxon>Bacillati</taxon>
        <taxon>Actinomycetota</taxon>
        <taxon>Actinomycetes</taxon>
        <taxon>Frankiales</taxon>
        <taxon>Frankiaceae</taxon>
        <taxon>Frankia</taxon>
    </lineage>
</organism>
<dbReference type="EMBL" id="CT573213">
    <property type="protein sequence ID" value="CAJ62366.1"/>
    <property type="molecule type" value="Genomic_DNA"/>
</dbReference>
<dbReference type="Gene3D" id="3.40.50.300">
    <property type="entry name" value="P-loop containing nucleotide triphosphate hydrolases"/>
    <property type="match status" value="1"/>
</dbReference>